<gene>
    <name evidence="1" type="ORF">CH362_19125</name>
</gene>
<keyword evidence="2" id="KW-1185">Reference proteome</keyword>
<sequence length="93" mass="11124">MEFEWDPAKNDENLRKHGIDFFEAQKAFLDPNRIITLDVTHSSDSEKRYYCFGLIDSYVSTVRFTVRNNKIRIFGAGYWRQGKKVYEKENKIH</sequence>
<dbReference type="EMBL" id="NPDR01000037">
    <property type="protein sequence ID" value="PJZ47457.1"/>
    <property type="molecule type" value="Genomic_DNA"/>
</dbReference>
<evidence type="ECO:0000313" key="2">
    <source>
        <dbReference type="Proteomes" id="UP000231926"/>
    </source>
</evidence>
<evidence type="ECO:0008006" key="3">
    <source>
        <dbReference type="Google" id="ProtNLM"/>
    </source>
</evidence>
<name>A0A2M9Y7C6_9LEPT</name>
<dbReference type="OrthoDB" id="9802417at2"/>
<reference evidence="1 2" key="1">
    <citation type="submission" date="2017-07" db="EMBL/GenBank/DDBJ databases">
        <title>Leptospira spp. isolated from tropical soils.</title>
        <authorList>
            <person name="Thibeaux R."/>
            <person name="Iraola G."/>
            <person name="Ferres I."/>
            <person name="Bierque E."/>
            <person name="Girault D."/>
            <person name="Soupe-Gilbert M.-E."/>
            <person name="Picardeau M."/>
            <person name="Goarant C."/>
        </authorList>
    </citation>
    <scope>NUCLEOTIDE SEQUENCE [LARGE SCALE GENOMIC DNA]</scope>
    <source>
        <strain evidence="1 2">FH4-C-A2</strain>
    </source>
</reference>
<comment type="caution">
    <text evidence="1">The sequence shown here is derived from an EMBL/GenBank/DDBJ whole genome shotgun (WGS) entry which is preliminary data.</text>
</comment>
<dbReference type="Proteomes" id="UP000231926">
    <property type="component" value="Unassembled WGS sequence"/>
</dbReference>
<dbReference type="Gene3D" id="3.10.450.530">
    <property type="entry name" value="Ribonuclease toxin, BrnT, of type II toxin-antitoxin system"/>
    <property type="match status" value="1"/>
</dbReference>
<organism evidence="1 2">
    <name type="scientific">Leptospira saintgironsiae</name>
    <dbReference type="NCBI Taxonomy" id="2023183"/>
    <lineage>
        <taxon>Bacteria</taxon>
        <taxon>Pseudomonadati</taxon>
        <taxon>Spirochaetota</taxon>
        <taxon>Spirochaetia</taxon>
        <taxon>Leptospirales</taxon>
        <taxon>Leptospiraceae</taxon>
        <taxon>Leptospira</taxon>
    </lineage>
</organism>
<dbReference type="InterPro" id="IPR038573">
    <property type="entry name" value="BrnT_sf"/>
</dbReference>
<protein>
    <recommendedName>
        <fullName evidence="3">BrnT family toxin</fullName>
    </recommendedName>
</protein>
<dbReference type="AlphaFoldDB" id="A0A2M9Y7C6"/>
<dbReference type="RefSeq" id="WP_100711904.1">
    <property type="nucleotide sequence ID" value="NZ_NPDR01000037.1"/>
</dbReference>
<dbReference type="Pfam" id="PF04365">
    <property type="entry name" value="BrnT_toxin"/>
    <property type="match status" value="1"/>
</dbReference>
<evidence type="ECO:0000313" key="1">
    <source>
        <dbReference type="EMBL" id="PJZ47457.1"/>
    </source>
</evidence>
<accession>A0A2M9Y7C6</accession>
<dbReference type="InterPro" id="IPR007460">
    <property type="entry name" value="BrnT_toxin"/>
</dbReference>
<proteinExistence type="predicted"/>